<protein>
    <submittedName>
        <fullName evidence="6">Uncharacterized protein</fullName>
    </submittedName>
</protein>
<evidence type="ECO:0000256" key="3">
    <source>
        <dbReference type="ARBA" id="ARBA00022692"/>
    </source>
</evidence>
<dbReference type="GO" id="GO:0016020">
    <property type="term" value="C:membrane"/>
    <property type="evidence" value="ECO:0007669"/>
    <property type="project" value="UniProtKB-SubCell"/>
</dbReference>
<evidence type="ECO:0000256" key="2">
    <source>
        <dbReference type="ARBA" id="ARBA00005645"/>
    </source>
</evidence>
<keyword evidence="3" id="KW-0812">Transmembrane</keyword>
<reference evidence="6" key="1">
    <citation type="submission" date="2022-03" db="EMBL/GenBank/DDBJ databases">
        <authorList>
            <person name="Martin C."/>
        </authorList>
    </citation>
    <scope>NUCLEOTIDE SEQUENCE</scope>
</reference>
<dbReference type="Pfam" id="PF04133">
    <property type="entry name" value="Vps55"/>
    <property type="match status" value="1"/>
</dbReference>
<gene>
    <name evidence="6" type="ORF">OFUS_LOCUS131</name>
</gene>
<evidence type="ECO:0000256" key="5">
    <source>
        <dbReference type="ARBA" id="ARBA00023136"/>
    </source>
</evidence>
<organism evidence="6 7">
    <name type="scientific">Owenia fusiformis</name>
    <name type="common">Polychaete worm</name>
    <dbReference type="NCBI Taxonomy" id="6347"/>
    <lineage>
        <taxon>Eukaryota</taxon>
        <taxon>Metazoa</taxon>
        <taxon>Spiralia</taxon>
        <taxon>Lophotrochozoa</taxon>
        <taxon>Annelida</taxon>
        <taxon>Polychaeta</taxon>
        <taxon>Sedentaria</taxon>
        <taxon>Canalipalpata</taxon>
        <taxon>Sabellida</taxon>
        <taxon>Oweniida</taxon>
        <taxon>Oweniidae</taxon>
        <taxon>Owenia</taxon>
    </lineage>
</organism>
<dbReference type="GO" id="GO:0005768">
    <property type="term" value="C:endosome"/>
    <property type="evidence" value="ECO:0007669"/>
    <property type="project" value="TreeGrafter"/>
</dbReference>
<evidence type="ECO:0000313" key="7">
    <source>
        <dbReference type="Proteomes" id="UP000749559"/>
    </source>
</evidence>
<dbReference type="GO" id="GO:0032511">
    <property type="term" value="P:late endosome to vacuole transport via multivesicular body sorting pathway"/>
    <property type="evidence" value="ECO:0007669"/>
    <property type="project" value="TreeGrafter"/>
</dbReference>
<evidence type="ECO:0000256" key="1">
    <source>
        <dbReference type="ARBA" id="ARBA00004141"/>
    </source>
</evidence>
<keyword evidence="4" id="KW-1133">Transmembrane helix</keyword>
<comment type="caution">
    <text evidence="6">The sequence shown here is derived from an EMBL/GenBank/DDBJ whole genome shotgun (WGS) entry which is preliminary data.</text>
</comment>
<dbReference type="EMBL" id="CAIIXF020000001">
    <property type="protein sequence ID" value="CAH1772359.1"/>
    <property type="molecule type" value="Genomic_DNA"/>
</dbReference>
<dbReference type="InterPro" id="IPR007262">
    <property type="entry name" value="Vps55/LEPROT"/>
</dbReference>
<name>A0A8J1YB36_OWEFU</name>
<comment type="similarity">
    <text evidence="2">Belongs to the OB-RGRP/VPS55 family.</text>
</comment>
<evidence type="ECO:0000313" key="6">
    <source>
        <dbReference type="EMBL" id="CAH1772359.1"/>
    </source>
</evidence>
<comment type="subcellular location">
    <subcellularLocation>
        <location evidence="1">Membrane</location>
        <topology evidence="1">Multi-pass membrane protein</topology>
    </subcellularLocation>
</comment>
<accession>A0A8J1YB36</accession>
<keyword evidence="7" id="KW-1185">Reference proteome</keyword>
<dbReference type="PANTHER" id="PTHR12050:SF0">
    <property type="entry name" value="RH04491P"/>
    <property type="match status" value="1"/>
</dbReference>
<evidence type="ECO:0000256" key="4">
    <source>
        <dbReference type="ARBA" id="ARBA00022989"/>
    </source>
</evidence>
<sequence>MLKYQGIYWNSLIGLAFAAAAGITLLVLGCALPQYNNWWPMFVLFFYVLSPVPTIISRRLADSLESSNALTEAMIFTTAAIVVSAYGLPVVLAHTPVGSPIISLGAMALVMAGNTVSFGTILAYFIVFNEDSMDYSSW</sequence>
<dbReference type="OrthoDB" id="14246at2759"/>
<dbReference type="PANTHER" id="PTHR12050">
    <property type="entry name" value="LEPTIN RECEPTOR-RELATED"/>
    <property type="match status" value="1"/>
</dbReference>
<dbReference type="AlphaFoldDB" id="A0A8J1YB36"/>
<dbReference type="PROSITE" id="PS51257">
    <property type="entry name" value="PROKAR_LIPOPROTEIN"/>
    <property type="match status" value="1"/>
</dbReference>
<dbReference type="Proteomes" id="UP000749559">
    <property type="component" value="Unassembled WGS sequence"/>
</dbReference>
<keyword evidence="5" id="KW-0472">Membrane</keyword>
<proteinExistence type="inferred from homology"/>